<dbReference type="RefSeq" id="WP_250753534.1">
    <property type="nucleotide sequence ID" value="NZ_CP098401.1"/>
</dbReference>
<evidence type="ECO:0000256" key="6">
    <source>
        <dbReference type="ARBA" id="ARBA00022989"/>
    </source>
</evidence>
<keyword evidence="7" id="KW-0472">Membrane</keyword>
<evidence type="ECO:0000256" key="11">
    <source>
        <dbReference type="ARBA" id="ARBA00038408"/>
    </source>
</evidence>
<evidence type="ECO:0000256" key="5">
    <source>
        <dbReference type="ARBA" id="ARBA00022692"/>
    </source>
</evidence>
<dbReference type="EMBL" id="CP098401">
    <property type="protein sequence ID" value="URW76372.1"/>
    <property type="molecule type" value="Genomic_DNA"/>
</dbReference>
<dbReference type="Pfam" id="PF13624">
    <property type="entry name" value="SurA_N_3"/>
    <property type="match status" value="1"/>
</dbReference>
<keyword evidence="5" id="KW-0812">Transmembrane</keyword>
<dbReference type="InterPro" id="IPR046357">
    <property type="entry name" value="PPIase_dom_sf"/>
</dbReference>
<protein>
    <recommendedName>
        <fullName evidence="2">Parvulin-like PPIase</fullName>
    </recommendedName>
    <alternativeName>
        <fullName evidence="9">Peptidyl-prolyl cis-trans isomerase plp</fullName>
    </alternativeName>
    <alternativeName>
        <fullName evidence="12">Periplasmic chaperone PpiD</fullName>
    </alternativeName>
    <alternativeName>
        <fullName evidence="13">Periplasmic folding chaperone</fullName>
    </alternativeName>
    <alternativeName>
        <fullName evidence="10">Rotamase plp</fullName>
    </alternativeName>
</protein>
<dbReference type="Gene3D" id="1.10.4030.10">
    <property type="entry name" value="Porin chaperone SurA, peptide-binding domain"/>
    <property type="match status" value="1"/>
</dbReference>
<sequence>MLNSFRRAINSTVGKIVALGVLVVIALAFAAGDITNLRGNNAGSLGGAVAEVGETKIGEAELRQRTQTAYSAYQQQQPGLDMASFVTQGGMTAVLERTINGIALQKFAESIGMSASKRAVDGEIAGIPGFAGVDGKFSQANYDAALRQQGLTDAGLRADIARDMLSRQLLAPTAGARQVSSQLAMPYASLLLERRQGAIGVIPVTALGVGTPPTDAELQTFYTRNRGRYMVPERRAVRYALVKAADVAAGAKATTADIAAAYNANKARFAPSEKRNLTQVVVASQQAATALAAKVKGGSSLSDAARAIGLEASTATGVDKAAFTAQSATAVADAAFAATAGTIVGPVRSPLGWHVVKVDQVTPIAGKTLAQATPELTTEIEKTKAAQAIADVHDRLDSAAAENATFDELVSDAKLVAQTTAPLVASGMDPDAPAKPDPIVARLAQAAFIAEDGDAPQLVQTDADGSFAVVAVGRVVPAAPRPLAQIRATVARDFVIDRNLKAARALAVAAVNKVNAGTPLSAALAQTSLKLPPVETKSLSRAELAAGGTQVPPPLALMFSMAAKKAKLLEAPNRGGWYIVYLDAIQNGDASKRPEVIASTRQGLGGVVGRELSEQFAAAVRKQVGVQRNDAAVAKVRAELAPTSAN</sequence>
<reference evidence="16" key="1">
    <citation type="submission" date="2022-05" db="EMBL/GenBank/DDBJ databases">
        <title>Sphingomonas sp. strain RMG20 Genome sequencing and assembly.</title>
        <authorList>
            <person name="Kim I."/>
        </authorList>
    </citation>
    <scope>NUCLEOTIDE SEQUENCE</scope>
    <source>
        <strain evidence="16">RMG20</strain>
    </source>
</reference>
<dbReference type="InterPro" id="IPR027304">
    <property type="entry name" value="Trigger_fact/SurA_dom_sf"/>
</dbReference>
<dbReference type="SUPFAM" id="SSF109998">
    <property type="entry name" value="Triger factor/SurA peptide-binding domain-like"/>
    <property type="match status" value="1"/>
</dbReference>
<dbReference type="PANTHER" id="PTHR47529:SF1">
    <property type="entry name" value="PERIPLASMIC CHAPERONE PPID"/>
    <property type="match status" value="1"/>
</dbReference>
<dbReference type="Gene3D" id="3.10.50.40">
    <property type="match status" value="1"/>
</dbReference>
<dbReference type="SUPFAM" id="SSF54534">
    <property type="entry name" value="FKBP-like"/>
    <property type="match status" value="1"/>
</dbReference>
<dbReference type="InterPro" id="IPR052029">
    <property type="entry name" value="PpiD_chaperone"/>
</dbReference>
<keyword evidence="14" id="KW-0413">Isomerase</keyword>
<keyword evidence="6" id="KW-1133">Transmembrane helix</keyword>
<proteinExistence type="inferred from homology"/>
<dbReference type="PANTHER" id="PTHR47529">
    <property type="entry name" value="PEPTIDYL-PROLYL CIS-TRANS ISOMERASE D"/>
    <property type="match status" value="1"/>
</dbReference>
<accession>A0ABY4TVP1</accession>
<dbReference type="Pfam" id="PF13145">
    <property type="entry name" value="Rotamase_2"/>
    <property type="match status" value="1"/>
</dbReference>
<evidence type="ECO:0000259" key="15">
    <source>
        <dbReference type="PROSITE" id="PS50198"/>
    </source>
</evidence>
<keyword evidence="8" id="KW-0143">Chaperone</keyword>
<evidence type="ECO:0000256" key="7">
    <source>
        <dbReference type="ARBA" id="ARBA00023136"/>
    </source>
</evidence>
<evidence type="ECO:0000256" key="12">
    <source>
        <dbReference type="ARBA" id="ARBA00040743"/>
    </source>
</evidence>
<gene>
    <name evidence="16" type="ORF">M9980_03885</name>
</gene>
<name>A0ABY4TVP1_9SPHN</name>
<evidence type="ECO:0000313" key="17">
    <source>
        <dbReference type="Proteomes" id="UP001055580"/>
    </source>
</evidence>
<feature type="domain" description="PpiC" evidence="15">
    <location>
        <begin position="272"/>
        <end position="360"/>
    </location>
</feature>
<dbReference type="PROSITE" id="PS50198">
    <property type="entry name" value="PPIC_PPIASE_2"/>
    <property type="match status" value="1"/>
</dbReference>
<keyword evidence="17" id="KW-1185">Reference proteome</keyword>
<dbReference type="InterPro" id="IPR000297">
    <property type="entry name" value="PPIase_PpiC"/>
</dbReference>
<keyword evidence="14" id="KW-0697">Rotamase</keyword>
<evidence type="ECO:0000256" key="3">
    <source>
        <dbReference type="ARBA" id="ARBA00022475"/>
    </source>
</evidence>
<evidence type="ECO:0000256" key="8">
    <source>
        <dbReference type="ARBA" id="ARBA00023186"/>
    </source>
</evidence>
<evidence type="ECO:0000256" key="9">
    <source>
        <dbReference type="ARBA" id="ARBA00030642"/>
    </source>
</evidence>
<evidence type="ECO:0000256" key="4">
    <source>
        <dbReference type="ARBA" id="ARBA00022519"/>
    </source>
</evidence>
<evidence type="ECO:0000256" key="14">
    <source>
        <dbReference type="PROSITE-ProRule" id="PRU00278"/>
    </source>
</evidence>
<evidence type="ECO:0000313" key="16">
    <source>
        <dbReference type="EMBL" id="URW76372.1"/>
    </source>
</evidence>
<organism evidence="16 17">
    <name type="scientific">Sphingomonas donggukensis</name>
    <dbReference type="NCBI Taxonomy" id="2949093"/>
    <lineage>
        <taxon>Bacteria</taxon>
        <taxon>Pseudomonadati</taxon>
        <taxon>Pseudomonadota</taxon>
        <taxon>Alphaproteobacteria</taxon>
        <taxon>Sphingomonadales</taxon>
        <taxon>Sphingomonadaceae</taxon>
        <taxon>Sphingomonas</taxon>
    </lineage>
</organism>
<dbReference type="Proteomes" id="UP001055580">
    <property type="component" value="Chromosome"/>
</dbReference>
<evidence type="ECO:0000256" key="10">
    <source>
        <dbReference type="ARBA" id="ARBA00031484"/>
    </source>
</evidence>
<comment type="subcellular location">
    <subcellularLocation>
        <location evidence="1">Cell inner membrane</location>
        <topology evidence="1">Single-pass type II membrane protein</topology>
        <orientation evidence="1">Periplasmic side</orientation>
    </subcellularLocation>
</comment>
<comment type="similarity">
    <text evidence="11">Belongs to the PpiD chaperone family.</text>
</comment>
<keyword evidence="3" id="KW-1003">Cell membrane</keyword>
<evidence type="ECO:0000256" key="2">
    <source>
        <dbReference type="ARBA" id="ARBA00018370"/>
    </source>
</evidence>
<evidence type="ECO:0000256" key="1">
    <source>
        <dbReference type="ARBA" id="ARBA00004382"/>
    </source>
</evidence>
<keyword evidence="4" id="KW-0997">Cell inner membrane</keyword>
<evidence type="ECO:0000256" key="13">
    <source>
        <dbReference type="ARBA" id="ARBA00042775"/>
    </source>
</evidence>